<protein>
    <recommendedName>
        <fullName evidence="8">PTS EIIB type-4 domain-containing protein</fullName>
    </recommendedName>
</protein>
<dbReference type="InterPro" id="IPR036667">
    <property type="entry name" value="PTS_IIB_sorbose-sp_sf"/>
</dbReference>
<keyword evidence="5" id="KW-0808">Transferase</keyword>
<sequence>MIKFIRIDYRLLHGQIVVSWLNRYSIDRIIIIDDKAGSSKTEKSILKLAKPSGTKLNIFTVKDALARKIKISQLKDNTAIIFGNTQSCLEFLREFNSNIHEVNYGAIPKVNDSKEFDKALFLTEKDIENSKELINLGYKLYSQQTPSNSSIDLNKII</sequence>
<comment type="subcellular location">
    <subcellularLocation>
        <location evidence="1">Cytoplasm</location>
    </subcellularLocation>
</comment>
<dbReference type="GO" id="GO:0016301">
    <property type="term" value="F:kinase activity"/>
    <property type="evidence" value="ECO:0007669"/>
    <property type="project" value="UniProtKB-KW"/>
</dbReference>
<reference evidence="9 10" key="1">
    <citation type="submission" date="2012-01" db="EMBL/GenBank/DDBJ databases">
        <title>The Genome Sequence of Helcococcus kunzii ATCC 51366.</title>
        <authorList>
            <consortium name="The Broad Institute Genome Sequencing Platform"/>
            <person name="Earl A."/>
            <person name="Ward D."/>
            <person name="Feldgarden M."/>
            <person name="Gevers D."/>
            <person name="Huys G."/>
            <person name="Young S.K."/>
            <person name="Zeng Q."/>
            <person name="Gargeya S."/>
            <person name="Fitzgerald M."/>
            <person name="Haas B."/>
            <person name="Abouelleil A."/>
            <person name="Alvarado L."/>
            <person name="Arachchi H.M."/>
            <person name="Berlin A."/>
            <person name="Chapman S.B."/>
            <person name="Gearin G."/>
            <person name="Goldberg J."/>
            <person name="Griggs A."/>
            <person name="Gujja S."/>
            <person name="Hansen M."/>
            <person name="Heiman D."/>
            <person name="Howarth C."/>
            <person name="Larimer J."/>
            <person name="Lui A."/>
            <person name="MacDonald P.J.P."/>
            <person name="McCowen C."/>
            <person name="Montmayeur A."/>
            <person name="Murphy C."/>
            <person name="Neiman D."/>
            <person name="Pearson M."/>
            <person name="Priest M."/>
            <person name="Roberts A."/>
            <person name="Saif S."/>
            <person name="Shea T."/>
            <person name="Sisk P."/>
            <person name="Stolte C."/>
            <person name="Sykes S."/>
            <person name="Wortman J."/>
            <person name="Nusbaum C."/>
            <person name="Birren B."/>
        </authorList>
    </citation>
    <scope>NUCLEOTIDE SEQUENCE [LARGE SCALE GENOMIC DNA]</scope>
    <source>
        <strain evidence="9 10">ATCC 51366</strain>
    </source>
</reference>
<evidence type="ECO:0000256" key="2">
    <source>
        <dbReference type="ARBA" id="ARBA00022448"/>
    </source>
</evidence>
<evidence type="ECO:0000256" key="4">
    <source>
        <dbReference type="ARBA" id="ARBA00022597"/>
    </source>
</evidence>
<dbReference type="STRING" id="883114.HMPREF9709_01516"/>
<gene>
    <name evidence="9" type="ORF">HMPREF9709_01516</name>
</gene>
<evidence type="ECO:0000256" key="3">
    <source>
        <dbReference type="ARBA" id="ARBA00022490"/>
    </source>
</evidence>
<dbReference type="GeneID" id="96999466"/>
<keyword evidence="6" id="KW-0598">Phosphotransferase system</keyword>
<dbReference type="HOGENOM" id="CLU_116175_2_0_9"/>
<keyword evidence="4" id="KW-0762">Sugar transport</keyword>
<evidence type="ECO:0000313" key="10">
    <source>
        <dbReference type="Proteomes" id="UP000004191"/>
    </source>
</evidence>
<name>H3NQA5_9FIRM</name>
<dbReference type="EMBL" id="AGEI01000028">
    <property type="protein sequence ID" value="EHR32585.1"/>
    <property type="molecule type" value="Genomic_DNA"/>
</dbReference>
<dbReference type="InterPro" id="IPR004720">
    <property type="entry name" value="PTS_IIB_sorbose-sp"/>
</dbReference>
<dbReference type="GO" id="GO:0005737">
    <property type="term" value="C:cytoplasm"/>
    <property type="evidence" value="ECO:0007669"/>
    <property type="project" value="UniProtKB-SubCell"/>
</dbReference>
<dbReference type="PROSITE" id="PS51101">
    <property type="entry name" value="PTS_EIIB_TYPE_4"/>
    <property type="match status" value="1"/>
</dbReference>
<dbReference type="Gene3D" id="3.40.35.10">
    <property type="entry name" value="Phosphotransferase system, sorbose subfamily IIB component"/>
    <property type="match status" value="1"/>
</dbReference>
<dbReference type="Proteomes" id="UP000004191">
    <property type="component" value="Unassembled WGS sequence"/>
</dbReference>
<evidence type="ECO:0000256" key="5">
    <source>
        <dbReference type="ARBA" id="ARBA00022679"/>
    </source>
</evidence>
<dbReference type="eggNOG" id="COG3444">
    <property type="taxonomic scope" value="Bacteria"/>
</dbReference>
<dbReference type="AlphaFoldDB" id="H3NQA5"/>
<keyword evidence="10" id="KW-1185">Reference proteome</keyword>
<keyword evidence="3" id="KW-0963">Cytoplasm</keyword>
<dbReference type="RefSeq" id="WP_005399031.1">
    <property type="nucleotide sequence ID" value="NZ_JH601088.1"/>
</dbReference>
<keyword evidence="2" id="KW-0813">Transport</keyword>
<evidence type="ECO:0000256" key="1">
    <source>
        <dbReference type="ARBA" id="ARBA00004496"/>
    </source>
</evidence>
<dbReference type="GO" id="GO:0009401">
    <property type="term" value="P:phosphoenolpyruvate-dependent sugar phosphotransferase system"/>
    <property type="evidence" value="ECO:0007669"/>
    <property type="project" value="UniProtKB-KW"/>
</dbReference>
<evidence type="ECO:0000259" key="8">
    <source>
        <dbReference type="PROSITE" id="PS51101"/>
    </source>
</evidence>
<keyword evidence="7" id="KW-0418">Kinase</keyword>
<evidence type="ECO:0000256" key="6">
    <source>
        <dbReference type="ARBA" id="ARBA00022683"/>
    </source>
</evidence>
<evidence type="ECO:0000256" key="7">
    <source>
        <dbReference type="ARBA" id="ARBA00022777"/>
    </source>
</evidence>
<evidence type="ECO:0000313" key="9">
    <source>
        <dbReference type="EMBL" id="EHR32585.1"/>
    </source>
</evidence>
<dbReference type="SUPFAM" id="SSF52728">
    <property type="entry name" value="PTS IIb component"/>
    <property type="match status" value="1"/>
</dbReference>
<comment type="caution">
    <text evidence="9">The sequence shown here is derived from an EMBL/GenBank/DDBJ whole genome shotgun (WGS) entry which is preliminary data.</text>
</comment>
<dbReference type="OrthoDB" id="9788818at2"/>
<dbReference type="Pfam" id="PF03830">
    <property type="entry name" value="PTSIIB_sorb"/>
    <property type="match status" value="1"/>
</dbReference>
<proteinExistence type="predicted"/>
<dbReference type="GO" id="GO:0008982">
    <property type="term" value="F:protein-N(PI)-phosphohistidine-sugar phosphotransferase activity"/>
    <property type="evidence" value="ECO:0007669"/>
    <property type="project" value="InterPro"/>
</dbReference>
<organism evidence="9 10">
    <name type="scientific">Helcococcus kunzii ATCC 51366</name>
    <dbReference type="NCBI Taxonomy" id="883114"/>
    <lineage>
        <taxon>Bacteria</taxon>
        <taxon>Bacillati</taxon>
        <taxon>Bacillota</taxon>
        <taxon>Tissierellia</taxon>
        <taxon>Tissierellales</taxon>
        <taxon>Peptoniphilaceae</taxon>
        <taxon>Helcococcus</taxon>
    </lineage>
</organism>
<accession>H3NQA5</accession>
<dbReference type="PATRIC" id="fig|883114.3.peg.1514"/>
<feature type="domain" description="PTS EIIB type-4" evidence="8">
    <location>
        <begin position="1"/>
        <end position="157"/>
    </location>
</feature>